<dbReference type="OrthoDB" id="7853099at2759"/>
<dbReference type="HOGENOM" id="CLU_2796631_0_0_1"/>
<dbReference type="KEGG" id="dgr:6556673"/>
<dbReference type="SMART" id="SM00697">
    <property type="entry name" value="DM8"/>
    <property type="match status" value="1"/>
</dbReference>
<evidence type="ECO:0000313" key="2">
    <source>
        <dbReference type="Proteomes" id="UP000001070"/>
    </source>
</evidence>
<dbReference type="EMBL" id="CH916366">
    <property type="protein sequence ID" value="EDV97197.1"/>
    <property type="molecule type" value="Genomic_DNA"/>
</dbReference>
<gene>
    <name evidence="1" type="primary">Dgri\GH16708</name>
    <name evidence="1" type="ORF">Dgri_GH16708</name>
</gene>
<accession>B4J398</accession>
<dbReference type="AlphaFoldDB" id="B4J398"/>
<dbReference type="InterPro" id="IPR010512">
    <property type="entry name" value="DUF1091"/>
</dbReference>
<dbReference type="Pfam" id="PF06477">
    <property type="entry name" value="DUF1091"/>
    <property type="match status" value="1"/>
</dbReference>
<proteinExistence type="predicted"/>
<dbReference type="PhylomeDB" id="B4J398"/>
<dbReference type="InParanoid" id="B4J398"/>
<reference evidence="1 2" key="1">
    <citation type="journal article" date="2007" name="Nature">
        <title>Evolution of genes and genomes on the Drosophila phylogeny.</title>
        <authorList>
            <consortium name="Drosophila 12 Genomes Consortium"/>
            <person name="Clark A.G."/>
            <person name="Eisen M.B."/>
            <person name="Smith D.R."/>
            <person name="Bergman C.M."/>
            <person name="Oliver B."/>
            <person name="Markow T.A."/>
            <person name="Kaufman T.C."/>
            <person name="Kellis M."/>
            <person name="Gelbart W."/>
            <person name="Iyer V.N."/>
            <person name="Pollard D.A."/>
            <person name="Sackton T.B."/>
            <person name="Larracuente A.M."/>
            <person name="Singh N.D."/>
            <person name="Abad J.P."/>
            <person name="Abt D.N."/>
            <person name="Adryan B."/>
            <person name="Aguade M."/>
            <person name="Akashi H."/>
            <person name="Anderson W.W."/>
            <person name="Aquadro C.F."/>
            <person name="Ardell D.H."/>
            <person name="Arguello R."/>
            <person name="Artieri C.G."/>
            <person name="Barbash D.A."/>
            <person name="Barker D."/>
            <person name="Barsanti P."/>
            <person name="Batterham P."/>
            <person name="Batzoglou S."/>
            <person name="Begun D."/>
            <person name="Bhutkar A."/>
            <person name="Blanco E."/>
            <person name="Bosak S.A."/>
            <person name="Bradley R.K."/>
            <person name="Brand A.D."/>
            <person name="Brent M.R."/>
            <person name="Brooks A.N."/>
            <person name="Brown R.H."/>
            <person name="Butlin R.K."/>
            <person name="Caggese C."/>
            <person name="Calvi B.R."/>
            <person name="Bernardo de Carvalho A."/>
            <person name="Caspi A."/>
            <person name="Castrezana S."/>
            <person name="Celniker S.E."/>
            <person name="Chang J.L."/>
            <person name="Chapple C."/>
            <person name="Chatterji S."/>
            <person name="Chinwalla A."/>
            <person name="Civetta A."/>
            <person name="Clifton S.W."/>
            <person name="Comeron J.M."/>
            <person name="Costello J.C."/>
            <person name="Coyne J.A."/>
            <person name="Daub J."/>
            <person name="David R.G."/>
            <person name="Delcher A.L."/>
            <person name="Delehaunty K."/>
            <person name="Do C.B."/>
            <person name="Ebling H."/>
            <person name="Edwards K."/>
            <person name="Eickbush T."/>
            <person name="Evans J.D."/>
            <person name="Filipski A."/>
            <person name="Findeiss S."/>
            <person name="Freyhult E."/>
            <person name="Fulton L."/>
            <person name="Fulton R."/>
            <person name="Garcia A.C."/>
            <person name="Gardiner A."/>
            <person name="Garfield D.A."/>
            <person name="Garvin B.E."/>
            <person name="Gibson G."/>
            <person name="Gilbert D."/>
            <person name="Gnerre S."/>
            <person name="Godfrey J."/>
            <person name="Good R."/>
            <person name="Gotea V."/>
            <person name="Gravely B."/>
            <person name="Greenberg A.J."/>
            <person name="Griffiths-Jones S."/>
            <person name="Gross S."/>
            <person name="Guigo R."/>
            <person name="Gustafson E.A."/>
            <person name="Haerty W."/>
            <person name="Hahn M.W."/>
            <person name="Halligan D.L."/>
            <person name="Halpern A.L."/>
            <person name="Halter G.M."/>
            <person name="Han M.V."/>
            <person name="Heger A."/>
            <person name="Hillier L."/>
            <person name="Hinrichs A.S."/>
            <person name="Holmes I."/>
            <person name="Hoskins R.A."/>
            <person name="Hubisz M.J."/>
            <person name="Hultmark D."/>
            <person name="Huntley M.A."/>
            <person name="Jaffe D.B."/>
            <person name="Jagadeeshan S."/>
            <person name="Jeck W.R."/>
            <person name="Johnson J."/>
            <person name="Jones C.D."/>
            <person name="Jordan W.C."/>
            <person name="Karpen G.H."/>
            <person name="Kataoka E."/>
            <person name="Keightley P.D."/>
            <person name="Kheradpour P."/>
            <person name="Kirkness E.F."/>
            <person name="Koerich L.B."/>
            <person name="Kristiansen K."/>
            <person name="Kudrna D."/>
            <person name="Kulathinal R.J."/>
            <person name="Kumar S."/>
            <person name="Kwok R."/>
            <person name="Lander E."/>
            <person name="Langley C.H."/>
            <person name="Lapoint R."/>
            <person name="Lazzaro B.P."/>
            <person name="Lee S.J."/>
            <person name="Levesque L."/>
            <person name="Li R."/>
            <person name="Lin C.F."/>
            <person name="Lin M.F."/>
            <person name="Lindblad-Toh K."/>
            <person name="Llopart A."/>
            <person name="Long M."/>
            <person name="Low L."/>
            <person name="Lozovsky E."/>
            <person name="Lu J."/>
            <person name="Luo M."/>
            <person name="Machado C.A."/>
            <person name="Makalowski W."/>
            <person name="Marzo M."/>
            <person name="Matsuda M."/>
            <person name="Matzkin L."/>
            <person name="McAllister B."/>
            <person name="McBride C.S."/>
            <person name="McKernan B."/>
            <person name="McKernan K."/>
            <person name="Mendez-Lago M."/>
            <person name="Minx P."/>
            <person name="Mollenhauer M.U."/>
            <person name="Montooth K."/>
            <person name="Mount S.M."/>
            <person name="Mu X."/>
            <person name="Myers E."/>
            <person name="Negre B."/>
            <person name="Newfeld S."/>
            <person name="Nielsen R."/>
            <person name="Noor M.A."/>
            <person name="O'Grady P."/>
            <person name="Pachter L."/>
            <person name="Papaceit M."/>
            <person name="Parisi M.J."/>
            <person name="Parisi M."/>
            <person name="Parts L."/>
            <person name="Pedersen J.S."/>
            <person name="Pesole G."/>
            <person name="Phillippy A.M."/>
            <person name="Ponting C.P."/>
            <person name="Pop M."/>
            <person name="Porcelli D."/>
            <person name="Powell J.R."/>
            <person name="Prohaska S."/>
            <person name="Pruitt K."/>
            <person name="Puig M."/>
            <person name="Quesneville H."/>
            <person name="Ram K.R."/>
            <person name="Rand D."/>
            <person name="Rasmussen M.D."/>
            <person name="Reed L.K."/>
            <person name="Reenan R."/>
            <person name="Reily A."/>
            <person name="Remington K.A."/>
            <person name="Rieger T.T."/>
            <person name="Ritchie M.G."/>
            <person name="Robin C."/>
            <person name="Rogers Y.H."/>
            <person name="Rohde C."/>
            <person name="Rozas J."/>
            <person name="Rubenfield M.J."/>
            <person name="Ruiz A."/>
            <person name="Russo S."/>
            <person name="Salzberg S.L."/>
            <person name="Sanchez-Gracia A."/>
            <person name="Saranga D.J."/>
            <person name="Sato H."/>
            <person name="Schaeffer S.W."/>
            <person name="Schatz M.C."/>
            <person name="Schlenke T."/>
            <person name="Schwartz R."/>
            <person name="Segarra C."/>
            <person name="Singh R.S."/>
            <person name="Sirot L."/>
            <person name="Sirota M."/>
            <person name="Sisneros N.B."/>
            <person name="Smith C.D."/>
            <person name="Smith T.F."/>
            <person name="Spieth J."/>
            <person name="Stage D.E."/>
            <person name="Stark A."/>
            <person name="Stephan W."/>
            <person name="Strausberg R.L."/>
            <person name="Strempel S."/>
            <person name="Sturgill D."/>
            <person name="Sutton G."/>
            <person name="Sutton G.G."/>
            <person name="Tao W."/>
            <person name="Teichmann S."/>
            <person name="Tobari Y.N."/>
            <person name="Tomimura Y."/>
            <person name="Tsolas J.M."/>
            <person name="Valente V.L."/>
            <person name="Venter E."/>
            <person name="Venter J.C."/>
            <person name="Vicario S."/>
            <person name="Vieira F.G."/>
            <person name="Vilella A.J."/>
            <person name="Villasante A."/>
            <person name="Walenz B."/>
            <person name="Wang J."/>
            <person name="Wasserman M."/>
            <person name="Watts T."/>
            <person name="Wilson D."/>
            <person name="Wilson R.K."/>
            <person name="Wing R.A."/>
            <person name="Wolfner M.F."/>
            <person name="Wong A."/>
            <person name="Wong G.K."/>
            <person name="Wu C.I."/>
            <person name="Wu G."/>
            <person name="Yamamoto D."/>
            <person name="Yang H.P."/>
            <person name="Yang S.P."/>
            <person name="Yorke J.A."/>
            <person name="Yoshida K."/>
            <person name="Zdobnov E."/>
            <person name="Zhang P."/>
            <person name="Zhang Y."/>
            <person name="Zimin A.V."/>
            <person name="Baldwin J."/>
            <person name="Abdouelleil A."/>
            <person name="Abdulkadir J."/>
            <person name="Abebe A."/>
            <person name="Abera B."/>
            <person name="Abreu J."/>
            <person name="Acer S.C."/>
            <person name="Aftuck L."/>
            <person name="Alexander A."/>
            <person name="An P."/>
            <person name="Anderson E."/>
            <person name="Anderson S."/>
            <person name="Arachi H."/>
            <person name="Azer M."/>
            <person name="Bachantsang P."/>
            <person name="Barry A."/>
            <person name="Bayul T."/>
            <person name="Berlin A."/>
            <person name="Bessette D."/>
            <person name="Bloom T."/>
            <person name="Blye J."/>
            <person name="Boguslavskiy L."/>
            <person name="Bonnet C."/>
            <person name="Boukhgalter B."/>
            <person name="Bourzgui I."/>
            <person name="Brown A."/>
            <person name="Cahill P."/>
            <person name="Channer S."/>
            <person name="Cheshatsang Y."/>
            <person name="Chuda L."/>
            <person name="Citroen M."/>
            <person name="Collymore A."/>
            <person name="Cooke P."/>
            <person name="Costello M."/>
            <person name="D'Aco K."/>
            <person name="Daza R."/>
            <person name="De Haan G."/>
            <person name="DeGray S."/>
            <person name="DeMaso C."/>
            <person name="Dhargay N."/>
            <person name="Dooley K."/>
            <person name="Dooley E."/>
            <person name="Doricent M."/>
            <person name="Dorje P."/>
            <person name="Dorjee K."/>
            <person name="Dupes A."/>
            <person name="Elong R."/>
            <person name="Falk J."/>
            <person name="Farina A."/>
            <person name="Faro S."/>
            <person name="Ferguson D."/>
            <person name="Fisher S."/>
            <person name="Foley C.D."/>
            <person name="Franke A."/>
            <person name="Friedrich D."/>
            <person name="Gadbois L."/>
            <person name="Gearin G."/>
            <person name="Gearin C.R."/>
            <person name="Giannoukos G."/>
            <person name="Goode T."/>
            <person name="Graham J."/>
            <person name="Grandbois E."/>
            <person name="Grewal S."/>
            <person name="Gyaltsen K."/>
            <person name="Hafez N."/>
            <person name="Hagos B."/>
            <person name="Hall J."/>
            <person name="Henson C."/>
            <person name="Hollinger A."/>
            <person name="Honan T."/>
            <person name="Huard M.D."/>
            <person name="Hughes L."/>
            <person name="Hurhula B."/>
            <person name="Husby M.E."/>
            <person name="Kamat A."/>
            <person name="Kanga B."/>
            <person name="Kashin S."/>
            <person name="Khazanovich D."/>
            <person name="Kisner P."/>
            <person name="Lance K."/>
            <person name="Lara M."/>
            <person name="Lee W."/>
            <person name="Lennon N."/>
            <person name="Letendre F."/>
            <person name="LeVine R."/>
            <person name="Lipovsky A."/>
            <person name="Liu X."/>
            <person name="Liu J."/>
            <person name="Liu S."/>
            <person name="Lokyitsang T."/>
            <person name="Lokyitsang Y."/>
            <person name="Lubonja R."/>
            <person name="Lui A."/>
            <person name="MacDonald P."/>
            <person name="Magnisalis V."/>
            <person name="Maru K."/>
            <person name="Matthews C."/>
            <person name="McCusker W."/>
            <person name="McDonough S."/>
            <person name="Mehta T."/>
            <person name="Meldrim J."/>
            <person name="Meneus L."/>
            <person name="Mihai O."/>
            <person name="Mihalev A."/>
            <person name="Mihova T."/>
            <person name="Mittelman R."/>
            <person name="Mlenga V."/>
            <person name="Montmayeur A."/>
            <person name="Mulrain L."/>
            <person name="Navidi A."/>
            <person name="Naylor J."/>
            <person name="Negash T."/>
            <person name="Nguyen T."/>
            <person name="Nguyen N."/>
            <person name="Nicol R."/>
            <person name="Norbu C."/>
            <person name="Norbu N."/>
            <person name="Novod N."/>
            <person name="O'Neill B."/>
            <person name="Osman S."/>
            <person name="Markiewicz E."/>
            <person name="Oyono O.L."/>
            <person name="Patti C."/>
            <person name="Phunkhang P."/>
            <person name="Pierre F."/>
            <person name="Priest M."/>
            <person name="Raghuraman S."/>
            <person name="Rege F."/>
            <person name="Reyes R."/>
            <person name="Rise C."/>
            <person name="Rogov P."/>
            <person name="Ross K."/>
            <person name="Ryan E."/>
            <person name="Settipalli S."/>
            <person name="Shea T."/>
            <person name="Sherpa N."/>
            <person name="Shi L."/>
            <person name="Shih D."/>
            <person name="Sparrow T."/>
            <person name="Spaulding J."/>
            <person name="Stalker J."/>
            <person name="Stange-Thomann N."/>
            <person name="Stavropoulos S."/>
            <person name="Stone C."/>
            <person name="Strader C."/>
            <person name="Tesfaye S."/>
            <person name="Thomson T."/>
            <person name="Thoulutsang Y."/>
            <person name="Thoulutsang D."/>
            <person name="Topham K."/>
            <person name="Topping I."/>
            <person name="Tsamla T."/>
            <person name="Vassiliev H."/>
            <person name="Vo A."/>
            <person name="Wangchuk T."/>
            <person name="Wangdi T."/>
            <person name="Weiand M."/>
            <person name="Wilkinson J."/>
            <person name="Wilson A."/>
            <person name="Yadav S."/>
            <person name="Young G."/>
            <person name="Yu Q."/>
            <person name="Zembek L."/>
            <person name="Zhong D."/>
            <person name="Zimmer A."/>
            <person name="Zwirko Z."/>
            <person name="Jaffe D.B."/>
            <person name="Alvarez P."/>
            <person name="Brockman W."/>
            <person name="Butler J."/>
            <person name="Chin C."/>
            <person name="Gnerre S."/>
            <person name="Grabherr M."/>
            <person name="Kleber M."/>
            <person name="Mauceli E."/>
            <person name="MacCallum I."/>
        </authorList>
    </citation>
    <scope>NUCLEOTIDE SEQUENCE [LARGE SCALE GENOMIC DNA]</scope>
    <source>
        <strain evidence="2">Tucson 15287-2541.00</strain>
    </source>
</reference>
<dbReference type="Proteomes" id="UP000001070">
    <property type="component" value="Unassembled WGS sequence"/>
</dbReference>
<keyword evidence="2" id="KW-1185">Reference proteome</keyword>
<evidence type="ECO:0000313" key="1">
    <source>
        <dbReference type="EMBL" id="EDV97197.1"/>
    </source>
</evidence>
<protein>
    <submittedName>
        <fullName evidence="1">GH16708</fullName>
    </submittedName>
</protein>
<organism evidence="2">
    <name type="scientific">Drosophila grimshawi</name>
    <name type="common">Hawaiian fruit fly</name>
    <name type="synonym">Idiomyia grimshawi</name>
    <dbReference type="NCBI Taxonomy" id="7222"/>
    <lineage>
        <taxon>Eukaryota</taxon>
        <taxon>Metazoa</taxon>
        <taxon>Ecdysozoa</taxon>
        <taxon>Arthropoda</taxon>
        <taxon>Hexapoda</taxon>
        <taxon>Insecta</taxon>
        <taxon>Pterygota</taxon>
        <taxon>Neoptera</taxon>
        <taxon>Endopterygota</taxon>
        <taxon>Diptera</taxon>
        <taxon>Brachycera</taxon>
        <taxon>Muscomorpha</taxon>
        <taxon>Ephydroidea</taxon>
        <taxon>Drosophilidae</taxon>
        <taxon>Drosophila</taxon>
        <taxon>Hawaiian Drosophila</taxon>
    </lineage>
</organism>
<sequence length="68" mass="7990">MLKHGNFATSCPIQRGYYYLHNWGLDTSLVPSFLYMGDYQLGLRLYYGKYKKNDYAPILECIMQTLLV</sequence>
<name>B4J398_DROGR</name>